<name>A0A316U629_9BASI</name>
<evidence type="ECO:0000256" key="12">
    <source>
        <dbReference type="RuleBase" id="RU364031"/>
    </source>
</evidence>
<dbReference type="GeneID" id="37014264"/>
<comment type="similarity">
    <text evidence="2 12">Belongs to the CybS family.</text>
</comment>
<dbReference type="GO" id="GO:0020037">
    <property type="term" value="F:heme binding"/>
    <property type="evidence" value="ECO:0007669"/>
    <property type="project" value="TreeGrafter"/>
</dbReference>
<keyword evidence="11" id="KW-0479">Metal-binding</keyword>
<dbReference type="PANTHER" id="PTHR13337:SF2">
    <property type="entry name" value="SUCCINATE DEHYDROGENASE [UBIQUINONE] CYTOCHROME B SMALL SUBUNIT, MITOCHONDRIAL"/>
    <property type="match status" value="1"/>
</dbReference>
<accession>A0A316U629</accession>
<evidence type="ECO:0000256" key="1">
    <source>
        <dbReference type="ARBA" id="ARBA00004448"/>
    </source>
</evidence>
<comment type="subcellular location">
    <subcellularLocation>
        <location evidence="1 12">Mitochondrion inner membrane</location>
        <topology evidence="1 12">Multi-pass membrane protein</topology>
    </subcellularLocation>
</comment>
<dbReference type="Gene3D" id="1.20.1300.10">
    <property type="entry name" value="Fumarate reductase/succinate dehydrogenase, transmembrane subunit"/>
    <property type="match status" value="1"/>
</dbReference>
<dbReference type="GO" id="GO:0006099">
    <property type="term" value="P:tricarboxylic acid cycle"/>
    <property type="evidence" value="ECO:0007669"/>
    <property type="project" value="TreeGrafter"/>
</dbReference>
<proteinExistence type="inferred from homology"/>
<evidence type="ECO:0000313" key="13">
    <source>
        <dbReference type="EMBL" id="PWN20717.1"/>
    </source>
</evidence>
<dbReference type="OrthoDB" id="18577at2759"/>
<keyword evidence="3" id="KW-0813">Transport</keyword>
<gene>
    <name evidence="13" type="ORF">BCV69DRAFT_282938</name>
</gene>
<evidence type="ECO:0000256" key="4">
    <source>
        <dbReference type="ARBA" id="ARBA00022692"/>
    </source>
</evidence>
<dbReference type="Proteomes" id="UP000245942">
    <property type="component" value="Unassembled WGS sequence"/>
</dbReference>
<keyword evidence="7" id="KW-1133">Transmembrane helix</keyword>
<keyword evidence="8 12" id="KW-0496">Mitochondrion</keyword>
<keyword evidence="14" id="KW-1185">Reference proteome</keyword>
<dbReference type="GO" id="GO:0005743">
    <property type="term" value="C:mitochondrial inner membrane"/>
    <property type="evidence" value="ECO:0007669"/>
    <property type="project" value="UniProtKB-SubCell"/>
</dbReference>
<dbReference type="STRING" id="1684307.A0A316U629"/>
<evidence type="ECO:0000256" key="11">
    <source>
        <dbReference type="PIRSR" id="PIRSR607992-2"/>
    </source>
</evidence>
<dbReference type="RefSeq" id="XP_025347877.1">
    <property type="nucleotide sequence ID" value="XM_025492530.1"/>
</dbReference>
<keyword evidence="9 12" id="KW-0472">Membrane</keyword>
<dbReference type="PANTHER" id="PTHR13337">
    <property type="entry name" value="SUCCINATE DEHYDROGENASE"/>
    <property type="match status" value="1"/>
</dbReference>
<feature type="binding site" evidence="10">
    <location>
        <position position="131"/>
    </location>
    <ligand>
        <name>a ubiquinone</name>
        <dbReference type="ChEBI" id="CHEBI:16389"/>
        <note>ligand shared with IP/SDHB</note>
    </ligand>
</feature>
<evidence type="ECO:0000256" key="9">
    <source>
        <dbReference type="ARBA" id="ARBA00023136"/>
    </source>
</evidence>
<feature type="binding site" description="axial binding residue" evidence="11">
    <location>
        <position position="119"/>
    </location>
    <ligand>
        <name>heme b</name>
        <dbReference type="ChEBI" id="CHEBI:60344"/>
        <note>ligand shared with SDHC</note>
    </ligand>
    <ligandPart>
        <name>Fe</name>
        <dbReference type="ChEBI" id="CHEBI:18248"/>
    </ligandPart>
</feature>
<dbReference type="GO" id="GO:0048039">
    <property type="term" value="F:ubiquinone binding"/>
    <property type="evidence" value="ECO:0007669"/>
    <property type="project" value="TreeGrafter"/>
</dbReference>
<evidence type="ECO:0000256" key="6">
    <source>
        <dbReference type="ARBA" id="ARBA00022946"/>
    </source>
</evidence>
<evidence type="ECO:0000256" key="5">
    <source>
        <dbReference type="ARBA" id="ARBA00022792"/>
    </source>
</evidence>
<reference evidence="13 14" key="1">
    <citation type="journal article" date="2018" name="Mol. Biol. Evol.">
        <title>Broad Genomic Sampling Reveals a Smut Pathogenic Ancestry of the Fungal Clade Ustilaginomycotina.</title>
        <authorList>
            <person name="Kijpornyongpan T."/>
            <person name="Mondo S.J."/>
            <person name="Barry K."/>
            <person name="Sandor L."/>
            <person name="Lee J."/>
            <person name="Lipzen A."/>
            <person name="Pangilinan J."/>
            <person name="LaButti K."/>
            <person name="Hainaut M."/>
            <person name="Henrissat B."/>
            <person name="Grigoriev I.V."/>
            <person name="Spatafora J.W."/>
            <person name="Aime M.C."/>
        </authorList>
    </citation>
    <scope>NUCLEOTIDE SEQUENCE [LARGE SCALE GENOMIC DNA]</scope>
    <source>
        <strain evidence="13 14">MCA 4718</strain>
    </source>
</reference>
<dbReference type="InterPro" id="IPR034804">
    <property type="entry name" value="SQR/QFR_C/D"/>
</dbReference>
<organism evidence="13 14">
    <name type="scientific">Pseudomicrostroma glucosiphilum</name>
    <dbReference type="NCBI Taxonomy" id="1684307"/>
    <lineage>
        <taxon>Eukaryota</taxon>
        <taxon>Fungi</taxon>
        <taxon>Dikarya</taxon>
        <taxon>Basidiomycota</taxon>
        <taxon>Ustilaginomycotina</taxon>
        <taxon>Exobasidiomycetes</taxon>
        <taxon>Microstromatales</taxon>
        <taxon>Microstromatales incertae sedis</taxon>
        <taxon>Pseudomicrostroma</taxon>
    </lineage>
</organism>
<evidence type="ECO:0000256" key="10">
    <source>
        <dbReference type="PIRSR" id="PIRSR607992-1"/>
    </source>
</evidence>
<keyword evidence="6 12" id="KW-0809">Transit peptide</keyword>
<keyword evidence="5 12" id="KW-0999">Mitochondrion inner membrane</keyword>
<protein>
    <recommendedName>
        <fullName evidence="12">Succinate dehydrogenase [ubiquinone] cytochrome b small subunit</fullName>
    </recommendedName>
</protein>
<dbReference type="Pfam" id="PF05328">
    <property type="entry name" value="CybS"/>
    <property type="match status" value="1"/>
</dbReference>
<evidence type="ECO:0000256" key="8">
    <source>
        <dbReference type="ARBA" id="ARBA00023128"/>
    </source>
</evidence>
<evidence type="ECO:0000256" key="2">
    <source>
        <dbReference type="ARBA" id="ARBA00007294"/>
    </source>
</evidence>
<evidence type="ECO:0000313" key="14">
    <source>
        <dbReference type="Proteomes" id="UP000245942"/>
    </source>
</evidence>
<dbReference type="GO" id="GO:0046872">
    <property type="term" value="F:metal ion binding"/>
    <property type="evidence" value="ECO:0007669"/>
    <property type="project" value="UniProtKB-KW"/>
</dbReference>
<dbReference type="AlphaFoldDB" id="A0A316U629"/>
<keyword evidence="11" id="KW-0408">Iron</keyword>
<evidence type="ECO:0000256" key="7">
    <source>
        <dbReference type="ARBA" id="ARBA00022989"/>
    </source>
</evidence>
<evidence type="ECO:0000256" key="3">
    <source>
        <dbReference type="ARBA" id="ARBA00022448"/>
    </source>
</evidence>
<dbReference type="CDD" id="cd03496">
    <property type="entry name" value="SQR_TypeC_CybS"/>
    <property type="match status" value="1"/>
</dbReference>
<dbReference type="InterPro" id="IPR007992">
    <property type="entry name" value="CybS"/>
</dbReference>
<keyword evidence="4" id="KW-0812">Transmembrane</keyword>
<sequence>MASLRTASLLPMRFASTSSASSSSGSASHLQPHLLRRAFSTSRSLPASHPAATASKSYIQGTVNEPTTFPPPSPSHGHYHWMFERAISVALLPITAAAVAKHGASGLVDASLGLTLVIHSHMGFDCALQDYLHERKFPIMGKIAPWALRAASVGTLYGLYELQTNDVGLSELIARVWTA</sequence>
<dbReference type="EMBL" id="KZ819327">
    <property type="protein sequence ID" value="PWN20717.1"/>
    <property type="molecule type" value="Genomic_DNA"/>
</dbReference>
<dbReference type="GO" id="GO:0006121">
    <property type="term" value="P:mitochondrial electron transport, succinate to ubiquinone"/>
    <property type="evidence" value="ECO:0007669"/>
    <property type="project" value="TreeGrafter"/>
</dbReference>